<dbReference type="PANTHER" id="PTHR33823:SF4">
    <property type="entry name" value="GENERAL STRESS PROTEIN 16O"/>
    <property type="match status" value="1"/>
</dbReference>
<proteinExistence type="predicted"/>
<keyword evidence="3" id="KW-0862">Zinc</keyword>
<evidence type="ECO:0000256" key="5">
    <source>
        <dbReference type="SAM" id="MobiDB-lite"/>
    </source>
</evidence>
<dbReference type="InterPro" id="IPR000962">
    <property type="entry name" value="Znf_DskA_TraR"/>
</dbReference>
<evidence type="ECO:0000313" key="7">
    <source>
        <dbReference type="EMBL" id="TDW84347.1"/>
    </source>
</evidence>
<organism evidence="7 8">
    <name type="scientific">Kribbella pratensis</name>
    <dbReference type="NCBI Taxonomy" id="2512112"/>
    <lineage>
        <taxon>Bacteria</taxon>
        <taxon>Bacillati</taxon>
        <taxon>Actinomycetota</taxon>
        <taxon>Actinomycetes</taxon>
        <taxon>Propionibacteriales</taxon>
        <taxon>Kribbellaceae</taxon>
        <taxon>Kribbella</taxon>
    </lineage>
</organism>
<feature type="zinc finger region" description="dksA C4-type" evidence="4">
    <location>
        <begin position="84"/>
        <end position="108"/>
    </location>
</feature>
<dbReference type="PROSITE" id="PS51128">
    <property type="entry name" value="ZF_DKSA_2"/>
    <property type="match status" value="1"/>
</dbReference>
<dbReference type="PANTHER" id="PTHR33823">
    <property type="entry name" value="RNA POLYMERASE-BINDING TRANSCRIPTION FACTOR DKSA-RELATED"/>
    <property type="match status" value="1"/>
</dbReference>
<feature type="domain" description="Zinc finger DksA/TraR C4-type" evidence="6">
    <location>
        <begin position="79"/>
        <end position="110"/>
    </location>
</feature>
<evidence type="ECO:0000256" key="2">
    <source>
        <dbReference type="ARBA" id="ARBA00022771"/>
    </source>
</evidence>
<dbReference type="Gene3D" id="1.20.120.910">
    <property type="entry name" value="DksA, coiled-coil domain"/>
    <property type="match status" value="1"/>
</dbReference>
<protein>
    <submittedName>
        <fullName evidence="7">TraR/DksA family transcriptional regulator</fullName>
    </submittedName>
</protein>
<dbReference type="EMBL" id="SODU01000004">
    <property type="protein sequence ID" value="TDW84347.1"/>
    <property type="molecule type" value="Genomic_DNA"/>
</dbReference>
<evidence type="ECO:0000256" key="4">
    <source>
        <dbReference type="PROSITE-ProRule" id="PRU00510"/>
    </source>
</evidence>
<dbReference type="RefSeq" id="WP_134013006.1">
    <property type="nucleotide sequence ID" value="NZ_SODU01000004.1"/>
</dbReference>
<dbReference type="Proteomes" id="UP000295060">
    <property type="component" value="Unassembled WGS sequence"/>
</dbReference>
<feature type="compositionally biased region" description="Polar residues" evidence="5">
    <location>
        <begin position="1"/>
        <end position="11"/>
    </location>
</feature>
<sequence length="113" mass="12629">MKTPRVTSSAVGTGGQPELHRKHEILQRLQHERNTRLAQVNAMEADKPNANEDLVKAQTTAIRLVLAEIEAAVERVQDGSYGVCHGCKVRIPVGRLEILPYVRYCVRCQQQAL</sequence>
<feature type="region of interest" description="Disordered" evidence="5">
    <location>
        <begin position="1"/>
        <end position="21"/>
    </location>
</feature>
<keyword evidence="8" id="KW-1185">Reference proteome</keyword>
<evidence type="ECO:0000313" key="8">
    <source>
        <dbReference type="Proteomes" id="UP000295060"/>
    </source>
</evidence>
<evidence type="ECO:0000256" key="1">
    <source>
        <dbReference type="ARBA" id="ARBA00022723"/>
    </source>
</evidence>
<dbReference type="SUPFAM" id="SSF57716">
    <property type="entry name" value="Glucocorticoid receptor-like (DNA-binding domain)"/>
    <property type="match status" value="1"/>
</dbReference>
<evidence type="ECO:0000256" key="3">
    <source>
        <dbReference type="ARBA" id="ARBA00022833"/>
    </source>
</evidence>
<name>A0ABY2F7I0_9ACTN</name>
<comment type="caution">
    <text evidence="7">The sequence shown here is derived from an EMBL/GenBank/DDBJ whole genome shotgun (WGS) entry which is preliminary data.</text>
</comment>
<keyword evidence="1" id="KW-0479">Metal-binding</keyword>
<keyword evidence="2" id="KW-0863">Zinc-finger</keyword>
<gene>
    <name evidence="7" type="ORF">EV137_7156</name>
</gene>
<evidence type="ECO:0000259" key="6">
    <source>
        <dbReference type="Pfam" id="PF01258"/>
    </source>
</evidence>
<reference evidence="7 8" key="1">
    <citation type="submission" date="2019-03" db="EMBL/GenBank/DDBJ databases">
        <title>Genomic Encyclopedia of Type Strains, Phase III (KMG-III): the genomes of soil and plant-associated and newly described type strains.</title>
        <authorList>
            <person name="Whitman W."/>
        </authorList>
    </citation>
    <scope>NUCLEOTIDE SEQUENCE [LARGE SCALE GENOMIC DNA]</scope>
    <source>
        <strain evidence="7 8">VKMAc-2574</strain>
    </source>
</reference>
<accession>A0ABY2F7I0</accession>
<dbReference type="Pfam" id="PF01258">
    <property type="entry name" value="zf-dskA_traR"/>
    <property type="match status" value="1"/>
</dbReference>